<feature type="non-terminal residue" evidence="1">
    <location>
        <position position="54"/>
    </location>
</feature>
<reference evidence="1" key="1">
    <citation type="submission" date="2021-06" db="EMBL/GenBank/DDBJ databases">
        <authorList>
            <person name="Kallberg Y."/>
            <person name="Tangrot J."/>
            <person name="Rosling A."/>
        </authorList>
    </citation>
    <scope>NUCLEOTIDE SEQUENCE</scope>
    <source>
        <strain evidence="1">MA461A</strain>
    </source>
</reference>
<comment type="caution">
    <text evidence="1">The sequence shown here is derived from an EMBL/GenBank/DDBJ whole genome shotgun (WGS) entry which is preliminary data.</text>
</comment>
<dbReference type="EMBL" id="CAJVQC010054893">
    <property type="protein sequence ID" value="CAG8794740.1"/>
    <property type="molecule type" value="Genomic_DNA"/>
</dbReference>
<proteinExistence type="predicted"/>
<keyword evidence="2" id="KW-1185">Reference proteome</keyword>
<name>A0ACA9RJQ7_9GLOM</name>
<dbReference type="Proteomes" id="UP000789920">
    <property type="component" value="Unassembled WGS sequence"/>
</dbReference>
<protein>
    <submittedName>
        <fullName evidence="1">35842_t:CDS:1</fullName>
    </submittedName>
</protein>
<accession>A0ACA9RJQ7</accession>
<feature type="non-terminal residue" evidence="1">
    <location>
        <position position="1"/>
    </location>
</feature>
<organism evidence="1 2">
    <name type="scientific">Racocetra persica</name>
    <dbReference type="NCBI Taxonomy" id="160502"/>
    <lineage>
        <taxon>Eukaryota</taxon>
        <taxon>Fungi</taxon>
        <taxon>Fungi incertae sedis</taxon>
        <taxon>Mucoromycota</taxon>
        <taxon>Glomeromycotina</taxon>
        <taxon>Glomeromycetes</taxon>
        <taxon>Diversisporales</taxon>
        <taxon>Gigasporaceae</taxon>
        <taxon>Racocetra</taxon>
    </lineage>
</organism>
<evidence type="ECO:0000313" key="1">
    <source>
        <dbReference type="EMBL" id="CAG8794740.1"/>
    </source>
</evidence>
<sequence>RPSKLKGDESSNLIDDCLSLLADNDELISRIFVEVEVNINGIFVEIEGIEGECE</sequence>
<evidence type="ECO:0000313" key="2">
    <source>
        <dbReference type="Proteomes" id="UP000789920"/>
    </source>
</evidence>
<gene>
    <name evidence="1" type="ORF">RPERSI_LOCUS19822</name>
</gene>